<keyword evidence="4 5" id="KW-0472">Membrane</keyword>
<dbReference type="PANTHER" id="PTHR33507">
    <property type="entry name" value="INNER MEMBRANE PROTEIN YBBJ"/>
    <property type="match status" value="1"/>
</dbReference>
<dbReference type="Pfam" id="PF01957">
    <property type="entry name" value="NfeD"/>
    <property type="match status" value="1"/>
</dbReference>
<dbReference type="Gene3D" id="2.40.50.140">
    <property type="entry name" value="Nucleic acid-binding proteins"/>
    <property type="match status" value="1"/>
</dbReference>
<protein>
    <recommendedName>
        <fullName evidence="6">NfeD-like C-terminal domain-containing protein</fullName>
    </recommendedName>
</protein>
<dbReference type="GO" id="GO:0016020">
    <property type="term" value="C:membrane"/>
    <property type="evidence" value="ECO:0007669"/>
    <property type="project" value="UniProtKB-SubCell"/>
</dbReference>
<name>A0A381XIF6_9ZZZZ</name>
<reference evidence="7" key="1">
    <citation type="submission" date="2018-05" db="EMBL/GenBank/DDBJ databases">
        <authorList>
            <person name="Lanie J.A."/>
            <person name="Ng W.-L."/>
            <person name="Kazmierczak K.M."/>
            <person name="Andrzejewski T.M."/>
            <person name="Davidsen T.M."/>
            <person name="Wayne K.J."/>
            <person name="Tettelin H."/>
            <person name="Glass J.I."/>
            <person name="Rusch D."/>
            <person name="Podicherti R."/>
            <person name="Tsui H.-C.T."/>
            <person name="Winkler M.E."/>
        </authorList>
    </citation>
    <scope>NUCLEOTIDE SEQUENCE</scope>
</reference>
<keyword evidence="2 5" id="KW-0812">Transmembrane</keyword>
<dbReference type="SUPFAM" id="SSF141322">
    <property type="entry name" value="NfeD domain-like"/>
    <property type="match status" value="1"/>
</dbReference>
<dbReference type="InterPro" id="IPR052165">
    <property type="entry name" value="Membrane_assoc_protease"/>
</dbReference>
<evidence type="ECO:0000313" key="7">
    <source>
        <dbReference type="EMBL" id="SVA64370.1"/>
    </source>
</evidence>
<feature type="domain" description="NfeD-like C-terminal" evidence="6">
    <location>
        <begin position="92"/>
        <end position="149"/>
    </location>
</feature>
<dbReference type="PANTHER" id="PTHR33507:SF4">
    <property type="entry name" value="NODULATION COMPETITIVENESS PROTEIN NFED"/>
    <property type="match status" value="1"/>
</dbReference>
<accession>A0A381XIF6</accession>
<evidence type="ECO:0000256" key="1">
    <source>
        <dbReference type="ARBA" id="ARBA00004141"/>
    </source>
</evidence>
<evidence type="ECO:0000256" key="5">
    <source>
        <dbReference type="SAM" id="Phobius"/>
    </source>
</evidence>
<feature type="transmembrane region" description="Helical" evidence="5">
    <location>
        <begin position="12"/>
        <end position="35"/>
    </location>
</feature>
<dbReference type="AlphaFoldDB" id="A0A381XIF6"/>
<organism evidence="7">
    <name type="scientific">marine metagenome</name>
    <dbReference type="NCBI Taxonomy" id="408172"/>
    <lineage>
        <taxon>unclassified sequences</taxon>
        <taxon>metagenomes</taxon>
        <taxon>ecological metagenomes</taxon>
    </lineage>
</organism>
<gene>
    <name evidence="7" type="ORF">METZ01_LOCUS117224</name>
</gene>
<sequence>MADEILEGSEVGLAFVIVGILLFVIEVFQPGFLIAVPGTVFIVLGILLSFGVVDGMLLLPIGLAVGLGSLYGTMQLYQSLAPPDTPSEMSIETMVGKTGIVTKEVIANERMGKVKINLEEFRATSEENISVGAKVKVINAEGITVTVVPEGETE</sequence>
<comment type="subcellular location">
    <subcellularLocation>
        <location evidence="1">Membrane</location>
        <topology evidence="1">Multi-pass membrane protein</topology>
    </subcellularLocation>
</comment>
<dbReference type="InterPro" id="IPR012340">
    <property type="entry name" value="NA-bd_OB-fold"/>
</dbReference>
<evidence type="ECO:0000256" key="3">
    <source>
        <dbReference type="ARBA" id="ARBA00022989"/>
    </source>
</evidence>
<evidence type="ECO:0000256" key="2">
    <source>
        <dbReference type="ARBA" id="ARBA00022692"/>
    </source>
</evidence>
<proteinExistence type="predicted"/>
<dbReference type="EMBL" id="UINC01015250">
    <property type="protein sequence ID" value="SVA64370.1"/>
    <property type="molecule type" value="Genomic_DNA"/>
</dbReference>
<dbReference type="InterPro" id="IPR002810">
    <property type="entry name" value="NfeD-like_C"/>
</dbReference>
<feature type="transmembrane region" description="Helical" evidence="5">
    <location>
        <begin position="41"/>
        <end position="67"/>
    </location>
</feature>
<keyword evidence="3 5" id="KW-1133">Transmembrane helix</keyword>
<evidence type="ECO:0000259" key="6">
    <source>
        <dbReference type="Pfam" id="PF01957"/>
    </source>
</evidence>
<evidence type="ECO:0000256" key="4">
    <source>
        <dbReference type="ARBA" id="ARBA00023136"/>
    </source>
</evidence>